<dbReference type="InterPro" id="IPR036873">
    <property type="entry name" value="Rhodanese-like_dom_sf"/>
</dbReference>
<dbReference type="SUPFAM" id="SSF52821">
    <property type="entry name" value="Rhodanese/Cell cycle control phosphatase"/>
    <property type="match status" value="1"/>
</dbReference>
<evidence type="ECO:0000313" key="3">
    <source>
        <dbReference type="Proteomes" id="UP000000267"/>
    </source>
</evidence>
<dbReference type="RefSeq" id="XP_001644425.1">
    <property type="nucleotide sequence ID" value="XM_001644375.1"/>
</dbReference>
<organism evidence="3">
    <name type="scientific">Vanderwaltozyma polyspora (strain ATCC 22028 / DSM 70294 / BCRC 21397 / CBS 2163 / NBRC 10782 / NRRL Y-8283 / UCD 57-17)</name>
    <name type="common">Kluyveromyces polysporus</name>
    <dbReference type="NCBI Taxonomy" id="436907"/>
    <lineage>
        <taxon>Eukaryota</taxon>
        <taxon>Fungi</taxon>
        <taxon>Dikarya</taxon>
        <taxon>Ascomycota</taxon>
        <taxon>Saccharomycotina</taxon>
        <taxon>Saccharomycetes</taxon>
        <taxon>Saccharomycetales</taxon>
        <taxon>Saccharomycetaceae</taxon>
        <taxon>Vanderwaltozyma</taxon>
    </lineage>
</organism>
<evidence type="ECO:0000313" key="2">
    <source>
        <dbReference type="EMBL" id="EDO16567.1"/>
    </source>
</evidence>
<dbReference type="GO" id="GO:0006790">
    <property type="term" value="P:sulfur compound metabolic process"/>
    <property type="evidence" value="ECO:0007669"/>
    <property type="project" value="EnsemblFungi"/>
</dbReference>
<dbReference type="EMBL" id="DS480422">
    <property type="protein sequence ID" value="EDO16567.1"/>
    <property type="molecule type" value="Genomic_DNA"/>
</dbReference>
<proteinExistence type="predicted"/>
<dbReference type="Pfam" id="PF00581">
    <property type="entry name" value="Rhodanese"/>
    <property type="match status" value="1"/>
</dbReference>
<dbReference type="HOGENOM" id="CLU_089574_0_2_1"/>
<evidence type="ECO:0000259" key="1">
    <source>
        <dbReference type="PROSITE" id="PS50206"/>
    </source>
</evidence>
<dbReference type="PROSITE" id="PS50206">
    <property type="entry name" value="RHODANESE_3"/>
    <property type="match status" value="1"/>
</dbReference>
<sequence length="158" mass="17955">MLPRILKTQFNFNARVSTRLLSSKTGPKIYNFKEIKQIVENPDQNTGRVLVDVRESNELSSYRLPNSINVPYNSFPNAFGFTRDQFQEQFKITKPEDGKELVFFCAKGIRASNAEKLARSFGYENTAVYPGSITDWLAKGGADVKPKKKNSKMFIDTC</sequence>
<dbReference type="GeneID" id="5544718"/>
<accession>A7TMH3</accession>
<dbReference type="FunCoup" id="A7TMH3">
    <property type="interactions" value="618"/>
</dbReference>
<dbReference type="STRING" id="436907.A7TMH3"/>
<feature type="domain" description="Rhodanese" evidence="1">
    <location>
        <begin position="49"/>
        <end position="145"/>
    </location>
</feature>
<dbReference type="PhylomeDB" id="A7TMH3"/>
<dbReference type="SMART" id="SM00450">
    <property type="entry name" value="RHOD"/>
    <property type="match status" value="1"/>
</dbReference>
<dbReference type="InParanoid" id="A7TMH3"/>
<dbReference type="PANTHER" id="PTHR44086">
    <property type="entry name" value="THIOSULFATE SULFURTRANSFERASE RDL2, MITOCHONDRIAL-RELATED"/>
    <property type="match status" value="1"/>
</dbReference>
<reference evidence="2 3" key="1">
    <citation type="journal article" date="2007" name="Proc. Natl. Acad. Sci. U.S.A.">
        <title>Independent sorting-out of thousands of duplicated gene pairs in two yeast species descended from a whole-genome duplication.</title>
        <authorList>
            <person name="Scannell D.R."/>
            <person name="Frank A.C."/>
            <person name="Conant G.C."/>
            <person name="Byrne K.P."/>
            <person name="Woolfit M."/>
            <person name="Wolfe K.H."/>
        </authorList>
    </citation>
    <scope>NUCLEOTIDE SEQUENCE [LARGE SCALE GENOMIC DNA]</scope>
    <source>
        <strain evidence="3">ATCC 22028 / DSM 70294 / BCRC 21397 / CBS 2163 / NBRC 10782 / NRRL Y-8283 / UCD 57-17</strain>
    </source>
</reference>
<name>A7TMH3_VANPO</name>
<dbReference type="GO" id="GO:0005739">
    <property type="term" value="C:mitochondrion"/>
    <property type="evidence" value="ECO:0007669"/>
    <property type="project" value="TreeGrafter"/>
</dbReference>
<dbReference type="Proteomes" id="UP000000267">
    <property type="component" value="Unassembled WGS sequence"/>
</dbReference>
<keyword evidence="3" id="KW-1185">Reference proteome</keyword>
<dbReference type="eggNOG" id="KOG1530">
    <property type="taxonomic scope" value="Eukaryota"/>
</dbReference>
<dbReference type="GO" id="GO:0004792">
    <property type="term" value="F:thiosulfate-cyanide sulfurtransferase activity"/>
    <property type="evidence" value="ECO:0007669"/>
    <property type="project" value="EnsemblFungi"/>
</dbReference>
<dbReference type="OMA" id="YEGSWTD"/>
<dbReference type="KEGG" id="vpo:Kpol_1064p49"/>
<dbReference type="InterPro" id="IPR001763">
    <property type="entry name" value="Rhodanese-like_dom"/>
</dbReference>
<dbReference type="Gene3D" id="3.40.250.10">
    <property type="entry name" value="Rhodanese-like domain"/>
    <property type="match status" value="1"/>
</dbReference>
<dbReference type="OrthoDB" id="566238at2759"/>
<dbReference type="PANTHER" id="PTHR44086:SF10">
    <property type="entry name" value="THIOSULFATE SULFURTRANSFERASE_RHODANESE-LIKE DOMAIN-CONTAINING PROTEIN 3"/>
    <property type="match status" value="1"/>
</dbReference>
<gene>
    <name evidence="2" type="ORF">Kpol_1064p49</name>
</gene>
<dbReference type="AlphaFoldDB" id="A7TMH3"/>
<protein>
    <recommendedName>
        <fullName evidence="1">Rhodanese domain-containing protein</fullName>
    </recommendedName>
</protein>